<keyword evidence="1" id="KW-1133">Transmembrane helix</keyword>
<feature type="transmembrane region" description="Helical" evidence="1">
    <location>
        <begin position="62"/>
        <end position="82"/>
    </location>
</feature>
<evidence type="ECO:0000313" key="2">
    <source>
        <dbReference type="EMBL" id="KTG17181.1"/>
    </source>
</evidence>
<accession>A0A0W1RU47</accession>
<evidence type="ECO:0000313" key="3">
    <source>
        <dbReference type="Proteomes" id="UP000053157"/>
    </source>
</evidence>
<keyword evidence="1" id="KW-0472">Membrane</keyword>
<feature type="transmembrane region" description="Helical" evidence="1">
    <location>
        <begin position="123"/>
        <end position="147"/>
    </location>
</feature>
<organism evidence="2 3">
    <name type="scientific">Haloferax profundi</name>
    <dbReference type="NCBI Taxonomy" id="1544718"/>
    <lineage>
        <taxon>Archaea</taxon>
        <taxon>Methanobacteriati</taxon>
        <taxon>Methanobacteriota</taxon>
        <taxon>Stenosarchaea group</taxon>
        <taxon>Halobacteria</taxon>
        <taxon>Halobacteriales</taxon>
        <taxon>Haloferacaceae</taxon>
        <taxon>Haloferax</taxon>
    </lineage>
</organism>
<protein>
    <submittedName>
        <fullName evidence="2">Uncharacterized protein</fullName>
    </submittedName>
</protein>
<keyword evidence="3" id="KW-1185">Reference proteome</keyword>
<reference evidence="2 3" key="1">
    <citation type="submission" date="2015-12" db="EMBL/GenBank/DDBJ databases">
        <title>Haloferax profundi sp. nov. isolated from the Discovery deep brine-seawater interface in the Red Sea.</title>
        <authorList>
            <person name="Zhang G."/>
            <person name="Stingl U."/>
            <person name="Rashid M."/>
        </authorList>
    </citation>
    <scope>NUCLEOTIDE SEQUENCE [LARGE SCALE GENOMIC DNA]</scope>
    <source>
        <strain evidence="2 3">SB29</strain>
    </source>
</reference>
<proteinExistence type="predicted"/>
<sequence length="155" mass="16348">MNRTQQGTFVRDAVVATVVLAGLYLLGYGVQFQPLQIPTYLLVVGFDLIELTFGSAGSNYDLLFAAYIVGLGVVGAAVAHGLRLWVRESDRSQWRLGAAGAMAIVGTLSLLFGLRILLVSTQWTPVLVTGAAGIVSLALAGWLSGLLRVELGGTQ</sequence>
<dbReference type="AlphaFoldDB" id="A0A0W1RU47"/>
<feature type="transmembrane region" description="Helical" evidence="1">
    <location>
        <begin position="13"/>
        <end position="30"/>
    </location>
</feature>
<name>A0A0W1RU47_9EURY</name>
<feature type="transmembrane region" description="Helical" evidence="1">
    <location>
        <begin position="94"/>
        <end position="117"/>
    </location>
</feature>
<evidence type="ECO:0000256" key="1">
    <source>
        <dbReference type="SAM" id="Phobius"/>
    </source>
</evidence>
<dbReference type="OrthoDB" id="293663at2157"/>
<dbReference type="Proteomes" id="UP000053157">
    <property type="component" value="Unassembled WGS sequence"/>
</dbReference>
<dbReference type="EMBL" id="LOPV01000492">
    <property type="protein sequence ID" value="KTG17181.1"/>
    <property type="molecule type" value="Genomic_DNA"/>
</dbReference>
<gene>
    <name evidence="2" type="ORF">AUR66_02770</name>
</gene>
<comment type="caution">
    <text evidence="2">The sequence shown here is derived from an EMBL/GenBank/DDBJ whole genome shotgun (WGS) entry which is preliminary data.</text>
</comment>
<dbReference type="RefSeq" id="WP_058573229.1">
    <property type="nucleotide sequence ID" value="NZ_LOPV01000492.1"/>
</dbReference>
<keyword evidence="1" id="KW-0812">Transmembrane</keyword>